<proteinExistence type="predicted"/>
<evidence type="ECO:0000256" key="6">
    <source>
        <dbReference type="SAM" id="SignalP"/>
    </source>
</evidence>
<evidence type="ECO:0000256" key="1">
    <source>
        <dbReference type="ARBA" id="ARBA00004236"/>
    </source>
</evidence>
<keyword evidence="2" id="KW-1003">Cell membrane</keyword>
<dbReference type="InterPro" id="IPR016017">
    <property type="entry name" value="GDNF/GAS1"/>
</dbReference>
<sequence>MNSATHWVCIVAVLGFTAKTDASIANDTHRVISCDEAKLKCGYRKGCGGALQRYLTSCAGIYQDEEDRNCPEQCQLDLISLTSTDEGKDLMNCRCTKEDFMCIDSKQRVEVCRESINRLMNNTRLSCKIATGICNADTLCFTALQYYHKHCKHMFNGRRCTHRCRNSLNILLRQDKAASLKTCVCDGREDYDCRGVHRNMHILCFNKTEEEYSQILLEQYPDTYTNEVGGDVNSGESIYFRATYIILIALLILLKD</sequence>
<keyword evidence="4" id="KW-0472">Membrane</keyword>
<evidence type="ECO:0000256" key="3">
    <source>
        <dbReference type="ARBA" id="ARBA00022729"/>
    </source>
</evidence>
<keyword evidence="5" id="KW-0325">Glycoprotein</keyword>
<accession>A0AAV7HVP9</accession>
<feature type="domain" description="GDNF/GAS1" evidence="7">
    <location>
        <begin position="127"/>
        <end position="201"/>
    </location>
</feature>
<dbReference type="InterPro" id="IPR039596">
    <property type="entry name" value="GAS1"/>
</dbReference>
<evidence type="ECO:0000256" key="4">
    <source>
        <dbReference type="ARBA" id="ARBA00023136"/>
    </source>
</evidence>
<comment type="subcellular location">
    <subcellularLocation>
        <location evidence="1">Cell membrane</location>
    </subcellularLocation>
</comment>
<evidence type="ECO:0000259" key="7">
    <source>
        <dbReference type="Pfam" id="PF02351"/>
    </source>
</evidence>
<dbReference type="AlphaFoldDB" id="A0AAV7HVP9"/>
<name>A0AAV7HVP9_COTGL</name>
<dbReference type="GO" id="GO:0005886">
    <property type="term" value="C:plasma membrane"/>
    <property type="evidence" value="ECO:0007669"/>
    <property type="project" value="UniProtKB-SubCell"/>
</dbReference>
<protein>
    <recommendedName>
        <fullName evidence="7">GDNF/GAS1 domain-containing protein</fullName>
    </recommendedName>
</protein>
<dbReference type="Pfam" id="PF02351">
    <property type="entry name" value="GDNF"/>
    <property type="match status" value="1"/>
</dbReference>
<feature type="signal peptide" evidence="6">
    <location>
        <begin position="1"/>
        <end position="22"/>
    </location>
</feature>
<evidence type="ECO:0000256" key="2">
    <source>
        <dbReference type="ARBA" id="ARBA00022475"/>
    </source>
</evidence>
<dbReference type="Proteomes" id="UP000826195">
    <property type="component" value="Unassembled WGS sequence"/>
</dbReference>
<evidence type="ECO:0000313" key="8">
    <source>
        <dbReference type="EMBL" id="KAH0539327.1"/>
    </source>
</evidence>
<dbReference type="EMBL" id="JAHXZJ010002609">
    <property type="protein sequence ID" value="KAH0539327.1"/>
    <property type="molecule type" value="Genomic_DNA"/>
</dbReference>
<dbReference type="PANTHER" id="PTHR16840">
    <property type="entry name" value="GROWTH ARREST-SPECIFIC PROTEIN 1"/>
    <property type="match status" value="1"/>
</dbReference>
<evidence type="ECO:0000256" key="5">
    <source>
        <dbReference type="ARBA" id="ARBA00023180"/>
    </source>
</evidence>
<organism evidence="8 9">
    <name type="scientific">Cotesia glomerata</name>
    <name type="common">Lepidopteran parasitic wasp</name>
    <name type="synonym">Apanteles glomeratus</name>
    <dbReference type="NCBI Taxonomy" id="32391"/>
    <lineage>
        <taxon>Eukaryota</taxon>
        <taxon>Metazoa</taxon>
        <taxon>Ecdysozoa</taxon>
        <taxon>Arthropoda</taxon>
        <taxon>Hexapoda</taxon>
        <taxon>Insecta</taxon>
        <taxon>Pterygota</taxon>
        <taxon>Neoptera</taxon>
        <taxon>Endopterygota</taxon>
        <taxon>Hymenoptera</taxon>
        <taxon>Apocrita</taxon>
        <taxon>Ichneumonoidea</taxon>
        <taxon>Braconidae</taxon>
        <taxon>Microgastrinae</taxon>
        <taxon>Cotesia</taxon>
    </lineage>
</organism>
<reference evidence="8 9" key="1">
    <citation type="journal article" date="2021" name="J. Hered.">
        <title>A chromosome-level genome assembly of the parasitoid wasp, Cotesia glomerata (Hymenoptera: Braconidae).</title>
        <authorList>
            <person name="Pinto B.J."/>
            <person name="Weis J.J."/>
            <person name="Gamble T."/>
            <person name="Ode P.J."/>
            <person name="Paul R."/>
            <person name="Zaspel J.M."/>
        </authorList>
    </citation>
    <scope>NUCLEOTIDE SEQUENCE [LARGE SCALE GENOMIC DNA]</scope>
    <source>
        <strain evidence="8">CgM1</strain>
    </source>
</reference>
<evidence type="ECO:0000313" key="9">
    <source>
        <dbReference type="Proteomes" id="UP000826195"/>
    </source>
</evidence>
<feature type="chain" id="PRO_5043540900" description="GDNF/GAS1 domain-containing protein" evidence="6">
    <location>
        <begin position="23"/>
        <end position="256"/>
    </location>
</feature>
<keyword evidence="9" id="KW-1185">Reference proteome</keyword>
<dbReference type="PANTHER" id="PTHR16840:SF3">
    <property type="entry name" value="GROWTH ARREST-SPECIFIC PROTEIN 1"/>
    <property type="match status" value="1"/>
</dbReference>
<comment type="caution">
    <text evidence="8">The sequence shown here is derived from an EMBL/GenBank/DDBJ whole genome shotgun (WGS) entry which is preliminary data.</text>
</comment>
<gene>
    <name evidence="8" type="ORF">KQX54_004073</name>
</gene>
<keyword evidence="3 6" id="KW-0732">Signal</keyword>
<dbReference type="GO" id="GO:0051726">
    <property type="term" value="P:regulation of cell cycle"/>
    <property type="evidence" value="ECO:0007669"/>
    <property type="project" value="InterPro"/>
</dbReference>